<sequence length="477" mass="53930">MSIKSAAKMYNVPRSTLQTKLSGSSSLMCRPGPAPTLALYKEEACEKYLIEMARRGFPLKINDLLIIISEILHKSSHPAIFENGIPSKTWAYRYLNRHRDLKSKTSKHHSLGRSSVTKEFLLAWYSNFKKFIKDNELSQVIQSPKRIFSLDETAFYLNSNRAKFIGIKHECLQQVCTTSEKENVTNAINFSAAGEMASPMYTTYTILNLYKTFSYSGDLEKKCLLNINDNNQKVVLFVDGHSSHLSYGASKYCEETGIVLYCLYPNATHVQQPADVGVMNSFQGYRACEVQIYRMSHTRAAITSEKFTAMAMKAVIQITAPVMKKAFECCGLNPFNPVNLNKLLSTYQQAPQPVFTYDVATSPVIDFVVTPGLLNNQLMVNSENKINETGAQDFGSDIDKVSDNFQVSLDLGRATMLVLEEILKVPVSNKPVNKQKKRLVYALSTQEHRETLKNKVNGSIEDENWICYVCRRIMKRD</sequence>
<protein>
    <submittedName>
        <fullName evidence="3">Uncharacterized protein LOC136091682</fullName>
    </submittedName>
</protein>
<organism evidence="2 3">
    <name type="scientific">Hydra vulgaris</name>
    <name type="common">Hydra</name>
    <name type="synonym">Hydra attenuata</name>
    <dbReference type="NCBI Taxonomy" id="6087"/>
    <lineage>
        <taxon>Eukaryota</taxon>
        <taxon>Metazoa</taxon>
        <taxon>Cnidaria</taxon>
        <taxon>Hydrozoa</taxon>
        <taxon>Hydroidolina</taxon>
        <taxon>Anthoathecata</taxon>
        <taxon>Aplanulata</taxon>
        <taxon>Hydridae</taxon>
        <taxon>Hydra</taxon>
    </lineage>
</organism>
<dbReference type="InterPro" id="IPR050863">
    <property type="entry name" value="CenT-Element_Derived"/>
</dbReference>
<accession>A0ABM4DLP1</accession>
<keyword evidence="2" id="KW-1185">Reference proteome</keyword>
<evidence type="ECO:0000313" key="2">
    <source>
        <dbReference type="Proteomes" id="UP001652625"/>
    </source>
</evidence>
<dbReference type="Proteomes" id="UP001652625">
    <property type="component" value="Chromosome 15"/>
</dbReference>
<proteinExistence type="predicted"/>
<dbReference type="PANTHER" id="PTHR19303">
    <property type="entry name" value="TRANSPOSON"/>
    <property type="match status" value="1"/>
</dbReference>
<reference evidence="3" key="1">
    <citation type="submission" date="2025-08" db="UniProtKB">
        <authorList>
            <consortium name="RefSeq"/>
        </authorList>
    </citation>
    <scope>IDENTIFICATION</scope>
</reference>
<dbReference type="RefSeq" id="XP_065675462.1">
    <property type="nucleotide sequence ID" value="XM_065819390.1"/>
</dbReference>
<dbReference type="GeneID" id="136091682"/>
<dbReference type="PANTHER" id="PTHR19303:SF74">
    <property type="entry name" value="POGO TRANSPOSABLE ELEMENT WITH KRAB DOMAIN"/>
    <property type="match status" value="1"/>
</dbReference>
<feature type="domain" description="DDE-1" evidence="1">
    <location>
        <begin position="229"/>
        <end position="300"/>
    </location>
</feature>
<dbReference type="InterPro" id="IPR004875">
    <property type="entry name" value="DDE_SF_endonuclease_dom"/>
</dbReference>
<name>A0ABM4DLP1_HYDVU</name>
<evidence type="ECO:0000259" key="1">
    <source>
        <dbReference type="Pfam" id="PF03184"/>
    </source>
</evidence>
<evidence type="ECO:0000313" key="3">
    <source>
        <dbReference type="RefSeq" id="XP_065675462.1"/>
    </source>
</evidence>
<dbReference type="Pfam" id="PF03184">
    <property type="entry name" value="DDE_1"/>
    <property type="match status" value="1"/>
</dbReference>
<gene>
    <name evidence="3" type="primary">LOC136091682</name>
</gene>